<name>A0A066Y0X6_COLSU</name>
<dbReference type="eggNOG" id="ENOG502RUI6">
    <property type="taxonomic scope" value="Eukaryota"/>
</dbReference>
<protein>
    <submittedName>
        <fullName evidence="2">Uncharacterized protein</fullName>
    </submittedName>
</protein>
<feature type="compositionally biased region" description="Polar residues" evidence="1">
    <location>
        <begin position="40"/>
        <end position="61"/>
    </location>
</feature>
<evidence type="ECO:0000313" key="2">
    <source>
        <dbReference type="EMBL" id="KDN71880.1"/>
    </source>
</evidence>
<dbReference type="Proteomes" id="UP000027238">
    <property type="component" value="Unassembled WGS sequence"/>
</dbReference>
<dbReference type="EMBL" id="JMSE01000104">
    <property type="protein sequence ID" value="KDN71880.1"/>
    <property type="molecule type" value="Genomic_DNA"/>
</dbReference>
<feature type="compositionally biased region" description="Polar residues" evidence="1">
    <location>
        <begin position="77"/>
        <end position="88"/>
    </location>
</feature>
<comment type="caution">
    <text evidence="2">The sequence shown here is derived from an EMBL/GenBank/DDBJ whole genome shotgun (WGS) entry which is preliminary data.</text>
</comment>
<accession>A0A066Y0X6</accession>
<gene>
    <name evidence="2" type="ORF">CSUB01_12667</name>
</gene>
<dbReference type="AlphaFoldDB" id="A0A066Y0X6"/>
<keyword evidence="3" id="KW-1185">Reference proteome</keyword>
<dbReference type="STRING" id="1173701.A0A066Y0X6"/>
<dbReference type="OrthoDB" id="4424523at2759"/>
<organism evidence="2 3">
    <name type="scientific">Colletotrichum sublineola</name>
    <name type="common">Sorghum anthracnose fungus</name>
    <dbReference type="NCBI Taxonomy" id="1173701"/>
    <lineage>
        <taxon>Eukaryota</taxon>
        <taxon>Fungi</taxon>
        <taxon>Dikarya</taxon>
        <taxon>Ascomycota</taxon>
        <taxon>Pezizomycotina</taxon>
        <taxon>Sordariomycetes</taxon>
        <taxon>Hypocreomycetidae</taxon>
        <taxon>Glomerellales</taxon>
        <taxon>Glomerellaceae</taxon>
        <taxon>Colletotrichum</taxon>
        <taxon>Colletotrichum graminicola species complex</taxon>
    </lineage>
</organism>
<proteinExistence type="predicted"/>
<dbReference type="OMA" id="WIRITAD"/>
<evidence type="ECO:0000256" key="1">
    <source>
        <dbReference type="SAM" id="MobiDB-lite"/>
    </source>
</evidence>
<evidence type="ECO:0000313" key="3">
    <source>
        <dbReference type="Proteomes" id="UP000027238"/>
    </source>
</evidence>
<feature type="region of interest" description="Disordered" evidence="1">
    <location>
        <begin position="40"/>
        <end position="91"/>
    </location>
</feature>
<dbReference type="HOGENOM" id="CLU_072615_0_0_1"/>
<sequence length="269" mass="30388">MTASSTLWSKLYSSRSIPSIVVNHHHLLCQHTSARLITHRSSTTTPWAPHLKSQQPQNRAPSASRRPFMSSAARPNPQEQQQPSSISGSDWERLSSEAKVQWLGDDEWGWVVYRCSYGREFDGAWDDLKRRIIQGAREAIAKSDAPGIVETMDFVFVEDPALEGASVGELRRRFQTWARNDRAAAGVDMDDETQGSRGSRYEFFLKVDGEGLWNGHVGLVQGWTPSPGDQDWMKVKTSAVMPALYVKLDNPEVWYAYYTPPERGVFNDL</sequence>
<reference evidence="3" key="1">
    <citation type="journal article" date="2014" name="Genome Announc.">
        <title>Draft genome sequence of Colletotrichum sublineola, a destructive pathogen of cultivated sorghum.</title>
        <authorList>
            <person name="Baroncelli R."/>
            <person name="Sanz-Martin J.M."/>
            <person name="Rech G.E."/>
            <person name="Sukno S.A."/>
            <person name="Thon M.R."/>
        </authorList>
    </citation>
    <scope>NUCLEOTIDE SEQUENCE [LARGE SCALE GENOMIC DNA]</scope>
    <source>
        <strain evidence="3">TX430BB</strain>
    </source>
</reference>